<accession>A0ABR4F4G6</accession>
<evidence type="ECO:0000313" key="9">
    <source>
        <dbReference type="EMBL" id="KAL2289592.1"/>
    </source>
</evidence>
<evidence type="ECO:0000256" key="1">
    <source>
        <dbReference type="ARBA" id="ARBA00000971"/>
    </source>
</evidence>
<protein>
    <recommendedName>
        <fullName evidence="6">Peptidyl-prolyl cis-trans isomerase</fullName>
        <ecNumber evidence="6">5.2.1.8</ecNumber>
    </recommendedName>
</protein>
<feature type="domain" description="PpiC" evidence="8">
    <location>
        <begin position="46"/>
        <end position="137"/>
    </location>
</feature>
<evidence type="ECO:0000259" key="8">
    <source>
        <dbReference type="PROSITE" id="PS50198"/>
    </source>
</evidence>
<evidence type="ECO:0000256" key="7">
    <source>
        <dbReference type="SAM" id="MobiDB-lite"/>
    </source>
</evidence>
<keyword evidence="10" id="KW-1185">Reference proteome</keyword>
<dbReference type="SUPFAM" id="SSF54534">
    <property type="entry name" value="FKBP-like"/>
    <property type="match status" value="1"/>
</dbReference>
<name>A0ABR4F4G6_9PEZI</name>
<evidence type="ECO:0000256" key="2">
    <source>
        <dbReference type="ARBA" id="ARBA00010242"/>
    </source>
</evidence>
<evidence type="ECO:0000313" key="10">
    <source>
        <dbReference type="Proteomes" id="UP001600888"/>
    </source>
</evidence>
<keyword evidence="4 5" id="KW-0413">Isomerase</keyword>
<dbReference type="InterPro" id="IPR000297">
    <property type="entry name" value="PPIase_PpiC"/>
</dbReference>
<dbReference type="Pfam" id="PF00639">
    <property type="entry name" value="Rotamase"/>
    <property type="match status" value="1"/>
</dbReference>
<dbReference type="InterPro" id="IPR043323">
    <property type="entry name" value="PIN4"/>
</dbReference>
<comment type="caution">
    <text evidence="9">The sequence shown here is derived from an EMBL/GenBank/DDBJ whole genome shotgun (WGS) entry which is preliminary data.</text>
</comment>
<keyword evidence="3 5" id="KW-0697">Rotamase</keyword>
<proteinExistence type="inferred from homology"/>
<evidence type="ECO:0000256" key="4">
    <source>
        <dbReference type="ARBA" id="ARBA00023235"/>
    </source>
</evidence>
<organism evidence="9 10">
    <name type="scientific">Diaporthe vaccinii</name>
    <dbReference type="NCBI Taxonomy" id="105482"/>
    <lineage>
        <taxon>Eukaryota</taxon>
        <taxon>Fungi</taxon>
        <taxon>Dikarya</taxon>
        <taxon>Ascomycota</taxon>
        <taxon>Pezizomycotina</taxon>
        <taxon>Sordariomycetes</taxon>
        <taxon>Sordariomycetidae</taxon>
        <taxon>Diaporthales</taxon>
        <taxon>Diaporthaceae</taxon>
        <taxon>Diaporthe</taxon>
        <taxon>Diaporthe eres species complex</taxon>
    </lineage>
</organism>
<dbReference type="PROSITE" id="PS50198">
    <property type="entry name" value="PPIC_PPIASE_2"/>
    <property type="match status" value="1"/>
</dbReference>
<evidence type="ECO:0000256" key="6">
    <source>
        <dbReference type="RuleBase" id="RU363014"/>
    </source>
</evidence>
<dbReference type="Proteomes" id="UP001600888">
    <property type="component" value="Unassembled WGS sequence"/>
</dbReference>
<dbReference type="Gene3D" id="3.10.50.40">
    <property type="match status" value="1"/>
</dbReference>
<dbReference type="InterPro" id="IPR046357">
    <property type="entry name" value="PPIase_dom_sf"/>
</dbReference>
<dbReference type="EMBL" id="JBAWTH010000012">
    <property type="protein sequence ID" value="KAL2289592.1"/>
    <property type="molecule type" value="Genomic_DNA"/>
</dbReference>
<comment type="similarity">
    <text evidence="2">Belongs to the PpiC/parvulin rotamase family. PIN4 subfamily.</text>
</comment>
<gene>
    <name evidence="9" type="ORF">FJTKL_01846</name>
</gene>
<sequence>MAKNKVSGQGKPAKGKGKGKGQDKSDASGKEEKAESIRDFKWNDKTDEIRVRHILCEKHSRKEEALARLKAGENFHDVALIYAEHKREDGGLLPLWYKENELKFNDVAFKLEVSSVKDPKIGEKKTDQGYHIIMVEGRRKAKGQKK</sequence>
<reference evidence="9 10" key="1">
    <citation type="submission" date="2024-03" db="EMBL/GenBank/DDBJ databases">
        <title>A high-quality draft genome sequence of Diaporthe vaccinii, a causative agent of upright dieback and viscid rot disease in cranberry plants.</title>
        <authorList>
            <person name="Sarrasin M."/>
            <person name="Lang B.F."/>
            <person name="Burger G."/>
        </authorList>
    </citation>
    <scope>NUCLEOTIDE SEQUENCE [LARGE SCALE GENOMIC DNA]</scope>
    <source>
        <strain evidence="9 10">IS7</strain>
    </source>
</reference>
<feature type="region of interest" description="Disordered" evidence="7">
    <location>
        <begin position="1"/>
        <end position="37"/>
    </location>
</feature>
<dbReference type="PANTHER" id="PTHR45995">
    <property type="match status" value="1"/>
</dbReference>
<evidence type="ECO:0000256" key="3">
    <source>
        <dbReference type="ARBA" id="ARBA00023110"/>
    </source>
</evidence>
<evidence type="ECO:0000256" key="5">
    <source>
        <dbReference type="PROSITE-ProRule" id="PRU00278"/>
    </source>
</evidence>
<dbReference type="EC" id="5.2.1.8" evidence="6"/>
<feature type="compositionally biased region" description="Basic and acidic residues" evidence="7">
    <location>
        <begin position="20"/>
        <end position="37"/>
    </location>
</feature>
<comment type="catalytic activity">
    <reaction evidence="1 6">
        <text>[protein]-peptidylproline (omega=180) = [protein]-peptidylproline (omega=0)</text>
        <dbReference type="Rhea" id="RHEA:16237"/>
        <dbReference type="Rhea" id="RHEA-COMP:10747"/>
        <dbReference type="Rhea" id="RHEA-COMP:10748"/>
        <dbReference type="ChEBI" id="CHEBI:83833"/>
        <dbReference type="ChEBI" id="CHEBI:83834"/>
        <dbReference type="EC" id="5.2.1.8"/>
    </reaction>
</comment>